<dbReference type="InterPro" id="IPR005123">
    <property type="entry name" value="Oxoglu/Fe-dep_dioxygenase_dom"/>
</dbReference>
<dbReference type="EMBL" id="JACVVK020000006">
    <property type="protein sequence ID" value="KAK7506635.1"/>
    <property type="molecule type" value="Genomic_DNA"/>
</dbReference>
<evidence type="ECO:0000256" key="3">
    <source>
        <dbReference type="ARBA" id="ARBA00022964"/>
    </source>
</evidence>
<proteinExistence type="predicted"/>
<dbReference type="Proteomes" id="UP001519460">
    <property type="component" value="Unassembled WGS sequence"/>
</dbReference>
<accession>A0ABD0M4P3</accession>
<evidence type="ECO:0000256" key="7">
    <source>
        <dbReference type="SAM" id="Phobius"/>
    </source>
</evidence>
<dbReference type="GO" id="GO:0051213">
    <property type="term" value="F:dioxygenase activity"/>
    <property type="evidence" value="ECO:0007669"/>
    <property type="project" value="UniProtKB-KW"/>
</dbReference>
<keyword evidence="2" id="KW-0479">Metal-binding</keyword>
<dbReference type="Pfam" id="PF13640">
    <property type="entry name" value="2OG-FeII_Oxy_3"/>
    <property type="match status" value="1"/>
</dbReference>
<keyword evidence="4" id="KW-0560">Oxidoreductase</keyword>
<feature type="domain" description="Fe2OG dioxygenase" evidence="8">
    <location>
        <begin position="199"/>
        <end position="301"/>
    </location>
</feature>
<evidence type="ECO:0000256" key="6">
    <source>
        <dbReference type="SAM" id="MobiDB-lite"/>
    </source>
</evidence>
<evidence type="ECO:0000313" key="9">
    <source>
        <dbReference type="EMBL" id="KAK7506635.1"/>
    </source>
</evidence>
<dbReference type="InterPro" id="IPR006620">
    <property type="entry name" value="Pro_4_hyd_alph"/>
</dbReference>
<evidence type="ECO:0000256" key="5">
    <source>
        <dbReference type="ARBA" id="ARBA00023004"/>
    </source>
</evidence>
<keyword evidence="7" id="KW-1133">Transmembrane helix</keyword>
<evidence type="ECO:0000313" key="10">
    <source>
        <dbReference type="Proteomes" id="UP001519460"/>
    </source>
</evidence>
<evidence type="ECO:0000256" key="4">
    <source>
        <dbReference type="ARBA" id="ARBA00023002"/>
    </source>
</evidence>
<feature type="region of interest" description="Disordered" evidence="6">
    <location>
        <begin position="1"/>
        <end position="23"/>
    </location>
</feature>
<keyword evidence="7" id="KW-0812">Transmembrane</keyword>
<evidence type="ECO:0000259" key="8">
    <source>
        <dbReference type="PROSITE" id="PS51471"/>
    </source>
</evidence>
<gene>
    <name evidence="9" type="ORF">BaRGS_00002110</name>
</gene>
<comment type="caution">
    <text evidence="9">The sequence shown here is derived from an EMBL/GenBank/DDBJ whole genome shotgun (WGS) entry which is preliminary data.</text>
</comment>
<feature type="compositionally biased region" description="Basic and acidic residues" evidence="6">
    <location>
        <begin position="1"/>
        <end position="19"/>
    </location>
</feature>
<protein>
    <recommendedName>
        <fullName evidence="8">Fe2OG dioxygenase domain-containing protein</fullName>
    </recommendedName>
</protein>
<dbReference type="PROSITE" id="PS51471">
    <property type="entry name" value="FE2OG_OXY"/>
    <property type="match status" value="1"/>
</dbReference>
<dbReference type="InterPro" id="IPR039210">
    <property type="entry name" value="OGFOD3"/>
</dbReference>
<evidence type="ECO:0000256" key="1">
    <source>
        <dbReference type="ARBA" id="ARBA00001961"/>
    </source>
</evidence>
<feature type="transmembrane region" description="Helical" evidence="7">
    <location>
        <begin position="40"/>
        <end position="59"/>
    </location>
</feature>
<dbReference type="InterPro" id="IPR044862">
    <property type="entry name" value="Pro_4_hyd_alph_FE2OG_OXY"/>
</dbReference>
<name>A0ABD0M4P3_9CAEN</name>
<keyword evidence="3" id="KW-0223">Dioxygenase</keyword>
<dbReference type="PANTHER" id="PTHR14650:SF1">
    <property type="entry name" value="2-OXOGLUTARATE AND IRON-DEPENDENT OXYGENASE DOMAIN-CONTAINING PROTEIN 3"/>
    <property type="match status" value="1"/>
</dbReference>
<dbReference type="Gene3D" id="2.60.120.620">
    <property type="entry name" value="q2cbj1_9rhob like domain"/>
    <property type="match status" value="1"/>
</dbReference>
<organism evidence="9 10">
    <name type="scientific">Batillaria attramentaria</name>
    <dbReference type="NCBI Taxonomy" id="370345"/>
    <lineage>
        <taxon>Eukaryota</taxon>
        <taxon>Metazoa</taxon>
        <taxon>Spiralia</taxon>
        <taxon>Lophotrochozoa</taxon>
        <taxon>Mollusca</taxon>
        <taxon>Gastropoda</taxon>
        <taxon>Caenogastropoda</taxon>
        <taxon>Sorbeoconcha</taxon>
        <taxon>Cerithioidea</taxon>
        <taxon>Batillariidae</taxon>
        <taxon>Batillaria</taxon>
    </lineage>
</organism>
<dbReference type="SMART" id="SM00702">
    <property type="entry name" value="P4Hc"/>
    <property type="match status" value="1"/>
</dbReference>
<dbReference type="AlphaFoldDB" id="A0ABD0M4P3"/>
<dbReference type="PANTHER" id="PTHR14650">
    <property type="entry name" value="PROLYL HYDROXYLASE-RELATED"/>
    <property type="match status" value="1"/>
</dbReference>
<keyword evidence="10" id="KW-1185">Reference proteome</keyword>
<keyword evidence="5" id="KW-0408">Iron</keyword>
<comment type="cofactor">
    <cofactor evidence="1">
        <name>L-ascorbate</name>
        <dbReference type="ChEBI" id="CHEBI:38290"/>
    </cofactor>
</comment>
<sequence>MAKDDSLRQRKTPHQRDAHGATGAGVKPFKFDQAAMLKKLITISITFAFVRFVLIPFLMGPKDYDRFVGKDAITGKAVYMVPCSKDYESEEFEECKPKECRRVVRDDLVSLSDAQHLLGVAKRGLSLGGSLGGASILDIHSGALSMGEKFVNIYKLLESMEEEIFSAEDFEVYRRVKGQIHNAIAEEFGIPKDKLYLTKPTFFSRMNMTPPKTIHDEYWHPHVDKETYGSFHYTSLLYLTTYQQDFDGGRFVFIDKKSNKTVEPRIGRVSFFTSGSENVHFVERLKDGTRYAITISFSCNPEHAIADPTLK</sequence>
<dbReference type="GO" id="GO:0046872">
    <property type="term" value="F:metal ion binding"/>
    <property type="evidence" value="ECO:0007669"/>
    <property type="project" value="UniProtKB-KW"/>
</dbReference>
<evidence type="ECO:0000256" key="2">
    <source>
        <dbReference type="ARBA" id="ARBA00022723"/>
    </source>
</evidence>
<reference evidence="9 10" key="1">
    <citation type="journal article" date="2023" name="Sci. Data">
        <title>Genome assembly of the Korean intertidal mud-creeper Batillaria attramentaria.</title>
        <authorList>
            <person name="Patra A.K."/>
            <person name="Ho P.T."/>
            <person name="Jun S."/>
            <person name="Lee S.J."/>
            <person name="Kim Y."/>
            <person name="Won Y.J."/>
        </authorList>
    </citation>
    <scope>NUCLEOTIDE SEQUENCE [LARGE SCALE GENOMIC DNA]</scope>
    <source>
        <strain evidence="9">Wonlab-2016</strain>
    </source>
</reference>
<keyword evidence="7" id="KW-0472">Membrane</keyword>